<organism evidence="4 5">
    <name type="scientific">Heterostelium pallidum (strain ATCC 26659 / Pp 5 / PN500)</name>
    <name type="common">Cellular slime mold</name>
    <name type="synonym">Polysphondylium pallidum</name>
    <dbReference type="NCBI Taxonomy" id="670386"/>
    <lineage>
        <taxon>Eukaryota</taxon>
        <taxon>Amoebozoa</taxon>
        <taxon>Evosea</taxon>
        <taxon>Eumycetozoa</taxon>
        <taxon>Dictyostelia</taxon>
        <taxon>Acytosteliales</taxon>
        <taxon>Acytosteliaceae</taxon>
        <taxon>Heterostelium</taxon>
    </lineage>
</organism>
<dbReference type="SUPFAM" id="SSF49599">
    <property type="entry name" value="TRAF domain-like"/>
    <property type="match status" value="1"/>
</dbReference>
<dbReference type="PANTHER" id="PTHR46236">
    <property type="entry name" value="TRAF-LIKE SUPERFAMILY PROTEIN"/>
    <property type="match status" value="1"/>
</dbReference>
<feature type="region of interest" description="Disordered" evidence="2">
    <location>
        <begin position="88"/>
        <end position="109"/>
    </location>
</feature>
<proteinExistence type="predicted"/>
<keyword evidence="5" id="KW-1185">Reference proteome</keyword>
<dbReference type="Gene3D" id="2.60.210.10">
    <property type="entry name" value="Apoptosis, Tumor Necrosis Factor Receptor Associated Protein 2, Chain A"/>
    <property type="match status" value="1"/>
</dbReference>
<gene>
    <name evidence="4" type="ORF">PPL_00126</name>
</gene>
<evidence type="ECO:0000259" key="3">
    <source>
        <dbReference type="PROSITE" id="PS50144"/>
    </source>
</evidence>
<dbReference type="AlphaFoldDB" id="D3AVL2"/>
<dbReference type="Proteomes" id="UP000001396">
    <property type="component" value="Unassembled WGS sequence"/>
</dbReference>
<dbReference type="PROSITE" id="PS50144">
    <property type="entry name" value="MATH"/>
    <property type="match status" value="1"/>
</dbReference>
<evidence type="ECO:0000313" key="4">
    <source>
        <dbReference type="EMBL" id="EFA86335.1"/>
    </source>
</evidence>
<feature type="region of interest" description="Disordered" evidence="2">
    <location>
        <begin position="228"/>
        <end position="255"/>
    </location>
</feature>
<dbReference type="RefSeq" id="XP_020438440.1">
    <property type="nucleotide sequence ID" value="XM_020571166.1"/>
</dbReference>
<feature type="compositionally biased region" description="Low complexity" evidence="2">
    <location>
        <begin position="22"/>
        <end position="65"/>
    </location>
</feature>
<dbReference type="STRING" id="670386.D3AVL2"/>
<feature type="region of interest" description="Disordered" evidence="2">
    <location>
        <begin position="17"/>
        <end position="65"/>
    </location>
</feature>
<dbReference type="InParanoid" id="D3AVL2"/>
<sequence>MDIMKFPLDLDNLNLGNSDKQASSSPVVSATASQHLQNPTSLSLSSSSPSNSDQQYSSNNDSSLTDSSAVTSSSFHFIQPSFQKNNTHDLTFLLPPPSPSTSSSSSSSNDNVIVLNYHNKNSSNNIENDNGEAELNNEVLEGFLFDENLSICSELNNLYIDQAVCNSTYFLQLNRVSKLSKDLLIRILKSNDVYLKEIDIFKSAIEWIRYNIKDAFIGRIGDGSGETSSENGICNDDNNNNSNNNNNNNNEFDFDYDNSNNINNSKVNRELAEIFNLIRFPTMDYEDLITLVEPMQIVPDRLLLEAFRFLSRPELYPKDINSLRNHRLQARNKQNPPPTPGVDVYNFLCPDHQCCSSVSWTINNFSSIKTQKHVSNTFEIIGLKWKMWAYPAGEAKHSDSFSVYLEAVRVKEKESYDFLRNTTFFFALVNHKNKTLSKHYPSSPNVLFNYEKSVWGNGLIELKLLYDPTLGYLDNDTVCIQLHILECIAIEG</sequence>
<feature type="compositionally biased region" description="Low complexity" evidence="2">
    <location>
        <begin position="235"/>
        <end position="255"/>
    </location>
</feature>
<dbReference type="Pfam" id="PF22486">
    <property type="entry name" value="MATH_2"/>
    <property type="match status" value="1"/>
</dbReference>
<dbReference type="PANTHER" id="PTHR46236:SF35">
    <property type="entry name" value="MATH DOMAIN-CONTAINING PROTEIN"/>
    <property type="match status" value="1"/>
</dbReference>
<evidence type="ECO:0000256" key="1">
    <source>
        <dbReference type="ARBA" id="ARBA00023054"/>
    </source>
</evidence>
<protein>
    <submittedName>
        <fullName evidence="4">BTB/POZ domain-containing protein</fullName>
    </submittedName>
</protein>
<dbReference type="CDD" id="cd00121">
    <property type="entry name" value="MATH"/>
    <property type="match status" value="1"/>
</dbReference>
<dbReference type="Gene3D" id="1.25.40.420">
    <property type="match status" value="1"/>
</dbReference>
<dbReference type="OMA" id="HILECIA"/>
<dbReference type="InterPro" id="IPR008974">
    <property type="entry name" value="TRAF-like"/>
</dbReference>
<keyword evidence="1" id="KW-0175">Coiled coil</keyword>
<evidence type="ECO:0000256" key="2">
    <source>
        <dbReference type="SAM" id="MobiDB-lite"/>
    </source>
</evidence>
<evidence type="ECO:0000313" key="5">
    <source>
        <dbReference type="Proteomes" id="UP000001396"/>
    </source>
</evidence>
<name>D3AVL2_HETP5</name>
<dbReference type="InterPro" id="IPR002083">
    <property type="entry name" value="MATH/TRAF_dom"/>
</dbReference>
<dbReference type="EMBL" id="ADBJ01000002">
    <property type="protein sequence ID" value="EFA86335.1"/>
    <property type="molecule type" value="Genomic_DNA"/>
</dbReference>
<dbReference type="GeneID" id="31355660"/>
<comment type="caution">
    <text evidence="4">The sequence shown here is derived from an EMBL/GenBank/DDBJ whole genome shotgun (WGS) entry which is preliminary data.</text>
</comment>
<dbReference type="InterPro" id="IPR050804">
    <property type="entry name" value="MCC"/>
</dbReference>
<accession>D3AVL2</accession>
<feature type="domain" description="MATH" evidence="3">
    <location>
        <begin position="355"/>
        <end position="484"/>
    </location>
</feature>
<reference evidence="4 5" key="1">
    <citation type="journal article" date="2011" name="Genome Res.">
        <title>Phylogeny-wide analysis of social amoeba genomes highlights ancient origins for complex intercellular communication.</title>
        <authorList>
            <person name="Heidel A.J."/>
            <person name="Lawal H.M."/>
            <person name="Felder M."/>
            <person name="Schilde C."/>
            <person name="Helps N.R."/>
            <person name="Tunggal B."/>
            <person name="Rivero F."/>
            <person name="John U."/>
            <person name="Schleicher M."/>
            <person name="Eichinger L."/>
            <person name="Platzer M."/>
            <person name="Noegel A.A."/>
            <person name="Schaap P."/>
            <person name="Gloeckner G."/>
        </authorList>
    </citation>
    <scope>NUCLEOTIDE SEQUENCE [LARGE SCALE GENOMIC DNA]</scope>
    <source>
        <strain evidence="5">ATCC 26659 / Pp 5 / PN500</strain>
    </source>
</reference>